<dbReference type="Gene3D" id="2.30.30.140">
    <property type="match status" value="2"/>
</dbReference>
<dbReference type="CTD" id="91646"/>
<dbReference type="InterPro" id="IPR027417">
    <property type="entry name" value="P-loop_NTPase"/>
</dbReference>
<dbReference type="GO" id="GO:0042078">
    <property type="term" value="P:germ-line stem cell division"/>
    <property type="evidence" value="ECO:0007669"/>
    <property type="project" value="TreeGrafter"/>
</dbReference>
<gene>
    <name evidence="19" type="primary">TDRD12</name>
</gene>
<evidence type="ECO:0000256" key="4">
    <source>
        <dbReference type="ARBA" id="ARBA00022741"/>
    </source>
</evidence>
<dbReference type="FunFam" id="2.40.50.90:FF:000021">
    <property type="entry name" value="putative ATP-dependent RNA helicase TDRD12"/>
    <property type="match status" value="1"/>
</dbReference>
<dbReference type="GO" id="GO:0051321">
    <property type="term" value="P:meiotic cell cycle"/>
    <property type="evidence" value="ECO:0007669"/>
    <property type="project" value="UniProtKB-KW"/>
</dbReference>
<dbReference type="InterPro" id="IPR002999">
    <property type="entry name" value="Tudor"/>
</dbReference>
<dbReference type="GeneID" id="103061906"/>
<evidence type="ECO:0000313" key="18">
    <source>
        <dbReference type="Proteomes" id="UP000695026"/>
    </source>
</evidence>
<dbReference type="GO" id="GO:0008270">
    <property type="term" value="F:zinc ion binding"/>
    <property type="evidence" value="ECO:0007669"/>
    <property type="project" value="UniProtKB-KW"/>
</dbReference>
<dbReference type="InterPro" id="IPR007052">
    <property type="entry name" value="CS_dom"/>
</dbReference>
<dbReference type="Pfam" id="PF00567">
    <property type="entry name" value="TUDOR"/>
    <property type="match status" value="2"/>
</dbReference>
<dbReference type="KEGG" id="pbi:103061906"/>
<keyword evidence="11" id="KW-0469">Meiosis</keyword>
<keyword evidence="13" id="KW-0479">Metal-binding</keyword>
<evidence type="ECO:0000256" key="5">
    <source>
        <dbReference type="ARBA" id="ARBA00022782"/>
    </source>
</evidence>
<feature type="domain" description="Helicase ATP-binding" evidence="16">
    <location>
        <begin position="399"/>
        <end position="643"/>
    </location>
</feature>
<dbReference type="InterPro" id="IPR000571">
    <property type="entry name" value="Znf_CCCH"/>
</dbReference>
<dbReference type="PROSITE" id="PS51203">
    <property type="entry name" value="CS"/>
    <property type="match status" value="1"/>
</dbReference>
<comment type="catalytic activity">
    <reaction evidence="12">
        <text>ATP + H2O = ADP + phosphate + H(+)</text>
        <dbReference type="Rhea" id="RHEA:13065"/>
        <dbReference type="ChEBI" id="CHEBI:15377"/>
        <dbReference type="ChEBI" id="CHEBI:15378"/>
        <dbReference type="ChEBI" id="CHEBI:30616"/>
        <dbReference type="ChEBI" id="CHEBI:43474"/>
        <dbReference type="ChEBI" id="CHEBI:456216"/>
        <dbReference type="EC" id="3.6.4.13"/>
    </reaction>
</comment>
<feature type="domain" description="C3H1-type" evidence="15">
    <location>
        <begin position="788"/>
        <end position="816"/>
    </location>
</feature>
<evidence type="ECO:0000256" key="6">
    <source>
        <dbReference type="ARBA" id="ARBA00022801"/>
    </source>
</evidence>
<organism evidence="18 19">
    <name type="scientific">Python bivittatus</name>
    <name type="common">Burmese python</name>
    <name type="synonym">Python molurus bivittatus</name>
    <dbReference type="NCBI Taxonomy" id="176946"/>
    <lineage>
        <taxon>Eukaryota</taxon>
        <taxon>Metazoa</taxon>
        <taxon>Chordata</taxon>
        <taxon>Craniata</taxon>
        <taxon>Vertebrata</taxon>
        <taxon>Euteleostomi</taxon>
        <taxon>Lepidosauria</taxon>
        <taxon>Squamata</taxon>
        <taxon>Bifurcata</taxon>
        <taxon>Unidentata</taxon>
        <taxon>Episquamata</taxon>
        <taxon>Toxicofera</taxon>
        <taxon>Serpentes</taxon>
        <taxon>Henophidia</taxon>
        <taxon>Pythonidae</taxon>
        <taxon>Python</taxon>
    </lineage>
</organism>
<dbReference type="Gene3D" id="2.40.50.90">
    <property type="match status" value="2"/>
</dbReference>
<dbReference type="PROSITE" id="PS50103">
    <property type="entry name" value="ZF_C3H1"/>
    <property type="match status" value="1"/>
</dbReference>
<evidence type="ECO:0000256" key="7">
    <source>
        <dbReference type="ARBA" id="ARBA00022806"/>
    </source>
</evidence>
<accession>A0A9F5N131</accession>
<sequence length="1323" mass="150765">MIEVFILKIENPDSFWVCIKGGRKFVDNEMEYKTLQTEMNLFYNKSYRCVDEVKPSALEEGQVCAVYCQELKSWCRAVVKSIISCTDYYVAECFLVDYAKSVHVKTEKICVALKSFMRLPYRAKKFRLYCVKPVTLRVNYYSDNAEIVPANKWDIAAIQHLQNLLNAATQVEAKLCAVEEDSFAVCLYVTRRGEKVCVNDDLVAKNFACYEISKTNQKQVSGGAESLSEEKNPVLLQWPMLWQESKVSEMRAAPVCDNSEKAEYKYSPETNLHNREESDVMMSLPPLKQGITISVPTDMQTVSNLHEKTTKIQEVEDYLYDNNFGMKLLQFLNPDPLKTANGQETEELQLNITTHFPVVLSNKIEPCSSLETAPLFPALKKELLRNQFLGPNHVQSYSWPAIARGYDSLIISPANDPLSYLLPIITFLQSRSCYISLPARNGPVALIICPGQKKAELVFELLENYSHCSRPLHPILLFLGMNKEEIKSVRIPRGCELMVTTPQSLLRLLEHQSLLFLRLCHLVLDEVDVLFSEAGEQILTILEYYKTNLNVEEKESAPQQIVAVGNHWDKNIEYLTKEFMNDPYIVITSMEEAAIYGKVHQVVQLCLECDRISTLLQTLDFTPTDAQKTLVFTSSVEETDIVYKAVASTSLFCLKMNPEIGFHSDYIVEQWNKKFSSGTHVVLVLTDACMAVVGFTDATRVIHFSFPATPRIFGARLYGMSANFQNSVKKISSLEKEQSKAKSILLLTEKSACHAIGVLHYLKRTEANIPSELCNFTNGVLEAKEERRSRQPFCRFVKAYGICKNKKHCPDRHRISHQIDVPSKVADETLSTAGNVTILPLFIVDATNYFGRIVGKWSNPFAALEKEIKDYYQKSSNLTSVDTVEKLAIYGLQEENSFHRVQVLEVQPKEDTCVFYSVHIKYIDEGRTGYVQNYRLLSLPEQFQALPPQAVEFIVCRVKPIDNEAEWNPKVTRYINHKIRGKLHEAKIVLVLGNTIWVDPVVRVTRLQDLKTSINEYSIRSEILSTGLGVDNPGHVQELKKLFKEAEIAHEEKDTPALIHPLMHGKDEKAESAEQNVSDPATLNSETPNKQAMPTVQKSQKSLDIIHDSSSQVPLQNHRNETVQNKKTDDSPQTLHECLPTIIGQMLPGSSQGACHGEILAPLNSFSSSQSLHPTIKWFDKQDVVVVKIKLQNISRYDCRIFAQRITFSAWAKGKFYLADMELQRSILKDESTCVLKGDGPTIILVKVKKERWCNLLKQKNPHVSFDFDYLDDHEERSPLPVQVLRKHTRFLQWCVKKRKNLWKIAIQRVIYPPVNYIVDVRF</sequence>
<dbReference type="Pfam" id="PF00270">
    <property type="entry name" value="DEAD"/>
    <property type="match status" value="1"/>
</dbReference>
<dbReference type="OMA" id="KMHKEVV"/>
<feature type="domain" description="CS" evidence="17">
    <location>
        <begin position="1171"/>
        <end position="1257"/>
    </location>
</feature>
<evidence type="ECO:0000256" key="8">
    <source>
        <dbReference type="ARBA" id="ARBA00022840"/>
    </source>
</evidence>
<dbReference type="FunFam" id="3.40.50.300:FF:001517">
    <property type="entry name" value="Putative ATP-dependent RNA helicase TDRD12"/>
    <property type="match status" value="1"/>
</dbReference>
<dbReference type="Gene3D" id="3.40.50.300">
    <property type="entry name" value="P-loop containing nucleotide triphosphate hydrolases"/>
    <property type="match status" value="2"/>
</dbReference>
<keyword evidence="18" id="KW-1185">Reference proteome</keyword>
<evidence type="ECO:0000256" key="11">
    <source>
        <dbReference type="ARBA" id="ARBA00023254"/>
    </source>
</evidence>
<keyword evidence="3" id="KW-0677">Repeat</keyword>
<dbReference type="InterPro" id="IPR014001">
    <property type="entry name" value="Helicase_ATP-bd"/>
</dbReference>
<dbReference type="GO" id="GO:0016787">
    <property type="term" value="F:hydrolase activity"/>
    <property type="evidence" value="ECO:0007669"/>
    <property type="project" value="UniProtKB-KW"/>
</dbReference>
<evidence type="ECO:0000259" key="17">
    <source>
        <dbReference type="PROSITE" id="PS51203"/>
    </source>
</evidence>
<keyword evidence="7 19" id="KW-0347">Helicase</keyword>
<evidence type="ECO:0000259" key="16">
    <source>
        <dbReference type="PROSITE" id="PS51192"/>
    </source>
</evidence>
<dbReference type="SUPFAM" id="SSF49764">
    <property type="entry name" value="HSP20-like chaperones"/>
    <property type="match status" value="1"/>
</dbReference>
<keyword evidence="10" id="KW-0943">RNA-mediated gene silencing</keyword>
<feature type="compositionally biased region" description="Polar residues" evidence="14">
    <location>
        <begin position="1073"/>
        <end position="1102"/>
    </location>
</feature>
<keyword evidence="13" id="KW-0863">Zinc-finger</keyword>
<dbReference type="RefSeq" id="XP_025024113.1">
    <property type="nucleotide sequence ID" value="XM_025168345.1"/>
</dbReference>
<proteinExistence type="predicted"/>
<dbReference type="InterPro" id="IPR008978">
    <property type="entry name" value="HSP20-like_chaperone"/>
</dbReference>
<dbReference type="InterPro" id="IPR035437">
    <property type="entry name" value="SNase_OB-fold_sf"/>
</dbReference>
<reference evidence="19" key="1">
    <citation type="submission" date="2025-08" db="UniProtKB">
        <authorList>
            <consortium name="RefSeq"/>
        </authorList>
    </citation>
    <scope>IDENTIFICATION</scope>
    <source>
        <tissue evidence="19">Liver</tissue>
    </source>
</reference>
<dbReference type="FunFam" id="3.40.50.300:FF:001416">
    <property type="entry name" value="Tudor domain containing 12"/>
    <property type="match status" value="1"/>
</dbReference>
<dbReference type="PANTHER" id="PTHR22655:SF2">
    <property type="entry name" value="ATP-DEPENDENT RNA HELICASE TDRD12-RELATED"/>
    <property type="match status" value="1"/>
</dbReference>
<dbReference type="GO" id="GO:0003724">
    <property type="term" value="F:RNA helicase activity"/>
    <property type="evidence" value="ECO:0007669"/>
    <property type="project" value="UniProtKB-EC"/>
</dbReference>
<dbReference type="Proteomes" id="UP000695026">
    <property type="component" value="Unplaced"/>
</dbReference>
<evidence type="ECO:0000256" key="14">
    <source>
        <dbReference type="SAM" id="MobiDB-lite"/>
    </source>
</evidence>
<keyword evidence="6" id="KW-0378">Hydrolase</keyword>
<feature type="zinc finger region" description="C3H1-type" evidence="13">
    <location>
        <begin position="788"/>
        <end position="816"/>
    </location>
</feature>
<dbReference type="GO" id="GO:0005524">
    <property type="term" value="F:ATP binding"/>
    <property type="evidence" value="ECO:0007669"/>
    <property type="project" value="UniProtKB-KW"/>
</dbReference>
<dbReference type="GO" id="GO:0007283">
    <property type="term" value="P:spermatogenesis"/>
    <property type="evidence" value="ECO:0007669"/>
    <property type="project" value="UniProtKB-KW"/>
</dbReference>
<dbReference type="Gene3D" id="2.60.40.790">
    <property type="match status" value="1"/>
</dbReference>
<evidence type="ECO:0000256" key="9">
    <source>
        <dbReference type="ARBA" id="ARBA00022871"/>
    </source>
</evidence>
<dbReference type="FunFam" id="2.30.30.140:FF:000087">
    <property type="entry name" value="Putative ATP-dependent RNA helicase TDRD12"/>
    <property type="match status" value="1"/>
</dbReference>
<keyword evidence="13" id="KW-0862">Zinc</keyword>
<evidence type="ECO:0000256" key="2">
    <source>
        <dbReference type="ARBA" id="ARBA00022473"/>
    </source>
</evidence>
<name>A0A9F5N131_PYTBI</name>
<keyword evidence="2" id="KW-0217">Developmental protein</keyword>
<dbReference type="SUPFAM" id="SSF52540">
    <property type="entry name" value="P-loop containing nucleoside triphosphate hydrolases"/>
    <property type="match status" value="2"/>
</dbReference>
<protein>
    <recommendedName>
        <fullName evidence="1">RNA helicase</fullName>
        <ecNumber evidence="1">3.6.4.13</ecNumber>
    </recommendedName>
</protein>
<evidence type="ECO:0000259" key="15">
    <source>
        <dbReference type="PROSITE" id="PS50103"/>
    </source>
</evidence>
<evidence type="ECO:0000256" key="10">
    <source>
        <dbReference type="ARBA" id="ARBA00023158"/>
    </source>
</evidence>
<dbReference type="PANTHER" id="PTHR22655">
    <property type="entry name" value="ATP-DEPENDENT RNA HELICASE TDRD12-RELATED"/>
    <property type="match status" value="1"/>
</dbReference>
<dbReference type="GO" id="GO:0031047">
    <property type="term" value="P:regulatory ncRNA-mediated gene silencing"/>
    <property type="evidence" value="ECO:0007669"/>
    <property type="project" value="UniProtKB-KW"/>
</dbReference>
<keyword evidence="9" id="KW-0744">Spermatogenesis</keyword>
<evidence type="ECO:0000256" key="3">
    <source>
        <dbReference type="ARBA" id="ARBA00022737"/>
    </source>
</evidence>
<evidence type="ECO:0000256" key="12">
    <source>
        <dbReference type="ARBA" id="ARBA00047984"/>
    </source>
</evidence>
<dbReference type="CDD" id="cd20435">
    <property type="entry name" value="Tudor_TDRD12_rpt2"/>
    <property type="match status" value="1"/>
</dbReference>
<evidence type="ECO:0000256" key="1">
    <source>
        <dbReference type="ARBA" id="ARBA00012552"/>
    </source>
</evidence>
<keyword evidence="8" id="KW-0067">ATP-binding</keyword>
<dbReference type="EC" id="3.6.4.13" evidence="1"/>
<evidence type="ECO:0000313" key="19">
    <source>
        <dbReference type="RefSeq" id="XP_025024113.1"/>
    </source>
</evidence>
<dbReference type="PROSITE" id="PS51192">
    <property type="entry name" value="HELICASE_ATP_BIND_1"/>
    <property type="match status" value="1"/>
</dbReference>
<dbReference type="GO" id="GO:0003676">
    <property type="term" value="F:nucleic acid binding"/>
    <property type="evidence" value="ECO:0007669"/>
    <property type="project" value="InterPro"/>
</dbReference>
<keyword evidence="5" id="KW-0221">Differentiation</keyword>
<dbReference type="OrthoDB" id="249932at2759"/>
<evidence type="ECO:0000256" key="13">
    <source>
        <dbReference type="PROSITE-ProRule" id="PRU00723"/>
    </source>
</evidence>
<feature type="region of interest" description="Disordered" evidence="14">
    <location>
        <begin position="1067"/>
        <end position="1102"/>
    </location>
</feature>
<dbReference type="SUPFAM" id="SSF63748">
    <property type="entry name" value="Tudor/PWWP/MBT"/>
    <property type="match status" value="2"/>
</dbReference>
<keyword evidence="4" id="KW-0547">Nucleotide-binding</keyword>
<dbReference type="InterPro" id="IPR011545">
    <property type="entry name" value="DEAD/DEAH_box_helicase_dom"/>
</dbReference>